<feature type="transmembrane region" description="Helical" evidence="2">
    <location>
        <begin position="65"/>
        <end position="87"/>
    </location>
</feature>
<reference evidence="4" key="4">
    <citation type="journal article" date="2015" name="G3 (Bethesda)">
        <title>Genome sequences of three phytopathogenic species of the Magnaporthaceae family of fungi.</title>
        <authorList>
            <person name="Okagaki L.H."/>
            <person name="Nunes C.C."/>
            <person name="Sailsbery J."/>
            <person name="Clay B."/>
            <person name="Brown D."/>
            <person name="John T."/>
            <person name="Oh Y."/>
            <person name="Young N."/>
            <person name="Fitzgerald M."/>
            <person name="Haas B.J."/>
            <person name="Zeng Q."/>
            <person name="Young S."/>
            <person name="Adiconis X."/>
            <person name="Fan L."/>
            <person name="Levin J.Z."/>
            <person name="Mitchell T.K."/>
            <person name="Okubara P.A."/>
            <person name="Farman M.L."/>
            <person name="Kohn L.M."/>
            <person name="Birren B."/>
            <person name="Ma L.-J."/>
            <person name="Dean R.A."/>
        </authorList>
    </citation>
    <scope>NUCLEOTIDE SEQUENCE</scope>
    <source>
        <strain evidence="4">R3-111a-1</strain>
    </source>
</reference>
<dbReference type="RefSeq" id="XP_009222873.1">
    <property type="nucleotide sequence ID" value="XM_009224609.1"/>
</dbReference>
<feature type="compositionally biased region" description="Low complexity" evidence="1">
    <location>
        <begin position="206"/>
        <end position="235"/>
    </location>
</feature>
<evidence type="ECO:0000256" key="1">
    <source>
        <dbReference type="SAM" id="MobiDB-lite"/>
    </source>
</evidence>
<dbReference type="Proteomes" id="UP000006039">
    <property type="component" value="Unassembled WGS sequence"/>
</dbReference>
<feature type="region of interest" description="Disordered" evidence="1">
    <location>
        <begin position="670"/>
        <end position="715"/>
    </location>
</feature>
<dbReference type="EnsemblFungi" id="EJT76873">
    <property type="protein sequence ID" value="EJT76873"/>
    <property type="gene ID" value="GGTG_06787"/>
</dbReference>
<name>J3NZU0_GAET3</name>
<feature type="compositionally biased region" description="Low complexity" evidence="1">
    <location>
        <begin position="346"/>
        <end position="357"/>
    </location>
</feature>
<feature type="compositionally biased region" description="Low complexity" evidence="1">
    <location>
        <begin position="511"/>
        <end position="523"/>
    </location>
</feature>
<feature type="compositionally biased region" description="Polar residues" evidence="1">
    <location>
        <begin position="254"/>
        <end position="266"/>
    </location>
</feature>
<dbReference type="OrthoDB" id="5417135at2759"/>
<dbReference type="PANTHER" id="PTHR42088">
    <property type="entry name" value="YALI0F10131P"/>
    <property type="match status" value="1"/>
</dbReference>
<reference evidence="3" key="2">
    <citation type="submission" date="2010-07" db="EMBL/GenBank/DDBJ databases">
        <authorList>
            <consortium name="The Broad Institute Genome Sequencing Platform"/>
            <consortium name="Broad Institute Genome Sequencing Center for Infectious Disease"/>
            <person name="Ma L.-J."/>
            <person name="Dead R."/>
            <person name="Young S."/>
            <person name="Zeng Q."/>
            <person name="Koehrsen M."/>
            <person name="Alvarado L."/>
            <person name="Berlin A."/>
            <person name="Chapman S.B."/>
            <person name="Chen Z."/>
            <person name="Freedman E."/>
            <person name="Gellesch M."/>
            <person name="Goldberg J."/>
            <person name="Griggs A."/>
            <person name="Gujja S."/>
            <person name="Heilman E.R."/>
            <person name="Heiman D."/>
            <person name="Hepburn T."/>
            <person name="Howarth C."/>
            <person name="Jen D."/>
            <person name="Larson L."/>
            <person name="Mehta T."/>
            <person name="Neiman D."/>
            <person name="Pearson M."/>
            <person name="Roberts A."/>
            <person name="Saif S."/>
            <person name="Shea T."/>
            <person name="Shenoy N."/>
            <person name="Sisk P."/>
            <person name="Stolte C."/>
            <person name="Sykes S."/>
            <person name="Walk T."/>
            <person name="White J."/>
            <person name="Yandava C."/>
            <person name="Haas B."/>
            <person name="Nusbaum C."/>
            <person name="Birren B."/>
        </authorList>
    </citation>
    <scope>NUCLEOTIDE SEQUENCE</scope>
    <source>
        <strain evidence="3">R3-111a-1</strain>
    </source>
</reference>
<gene>
    <name evidence="4" type="primary">20347245</name>
    <name evidence="3" type="ORF">GGTG_06787</name>
</gene>
<feature type="compositionally biased region" description="Gly residues" evidence="1">
    <location>
        <begin position="453"/>
        <end position="467"/>
    </location>
</feature>
<organism evidence="3">
    <name type="scientific">Gaeumannomyces tritici (strain R3-111a-1)</name>
    <name type="common">Wheat and barley take-all root rot fungus</name>
    <name type="synonym">Gaeumannomyces graminis var. tritici</name>
    <dbReference type="NCBI Taxonomy" id="644352"/>
    <lineage>
        <taxon>Eukaryota</taxon>
        <taxon>Fungi</taxon>
        <taxon>Dikarya</taxon>
        <taxon>Ascomycota</taxon>
        <taxon>Pezizomycotina</taxon>
        <taxon>Sordariomycetes</taxon>
        <taxon>Sordariomycetidae</taxon>
        <taxon>Magnaporthales</taxon>
        <taxon>Magnaporthaceae</taxon>
        <taxon>Gaeumannomyces</taxon>
    </lineage>
</organism>
<dbReference type="EMBL" id="GL385397">
    <property type="protein sequence ID" value="EJT76873.1"/>
    <property type="molecule type" value="Genomic_DNA"/>
</dbReference>
<keyword evidence="2" id="KW-1133">Transmembrane helix</keyword>
<keyword evidence="2" id="KW-0812">Transmembrane</keyword>
<reference evidence="5" key="1">
    <citation type="submission" date="2010-07" db="EMBL/GenBank/DDBJ databases">
        <title>The genome sequence of Gaeumannomyces graminis var. tritici strain R3-111a-1.</title>
        <authorList>
            <consortium name="The Broad Institute Genome Sequencing Platform"/>
            <person name="Ma L.-J."/>
            <person name="Dead R."/>
            <person name="Young S."/>
            <person name="Zeng Q."/>
            <person name="Koehrsen M."/>
            <person name="Alvarado L."/>
            <person name="Berlin A."/>
            <person name="Chapman S.B."/>
            <person name="Chen Z."/>
            <person name="Freedman E."/>
            <person name="Gellesch M."/>
            <person name="Goldberg J."/>
            <person name="Griggs A."/>
            <person name="Gujja S."/>
            <person name="Heilman E.R."/>
            <person name="Heiman D."/>
            <person name="Hepburn T."/>
            <person name="Howarth C."/>
            <person name="Jen D."/>
            <person name="Larson L."/>
            <person name="Mehta T."/>
            <person name="Neiman D."/>
            <person name="Pearson M."/>
            <person name="Roberts A."/>
            <person name="Saif S."/>
            <person name="Shea T."/>
            <person name="Shenoy N."/>
            <person name="Sisk P."/>
            <person name="Stolte C."/>
            <person name="Sykes S."/>
            <person name="Walk T."/>
            <person name="White J."/>
            <person name="Yandava C."/>
            <person name="Haas B."/>
            <person name="Nusbaum C."/>
            <person name="Birren B."/>
        </authorList>
    </citation>
    <scope>NUCLEOTIDE SEQUENCE [LARGE SCALE GENOMIC DNA]</scope>
    <source>
        <strain evidence="5">R3-111a-1</strain>
    </source>
</reference>
<dbReference type="PANTHER" id="PTHR42088:SF1">
    <property type="entry name" value="YALI0F10131P"/>
    <property type="match status" value="1"/>
</dbReference>
<reference evidence="4" key="5">
    <citation type="submission" date="2018-04" db="UniProtKB">
        <authorList>
            <consortium name="EnsemblFungi"/>
        </authorList>
    </citation>
    <scope>IDENTIFICATION</scope>
    <source>
        <strain evidence="4">R3-111a-1</strain>
    </source>
</reference>
<feature type="compositionally biased region" description="Basic and acidic residues" evidence="1">
    <location>
        <begin position="95"/>
        <end position="107"/>
    </location>
</feature>
<keyword evidence="2" id="KW-0472">Membrane</keyword>
<feature type="compositionally biased region" description="Polar residues" evidence="1">
    <location>
        <begin position="334"/>
        <end position="345"/>
    </location>
</feature>
<evidence type="ECO:0000313" key="5">
    <source>
        <dbReference type="Proteomes" id="UP000006039"/>
    </source>
</evidence>
<protein>
    <submittedName>
        <fullName evidence="3 4">Uncharacterized protein</fullName>
    </submittedName>
</protein>
<feature type="region of interest" description="Disordered" evidence="1">
    <location>
        <begin position="173"/>
        <end position="428"/>
    </location>
</feature>
<feature type="region of interest" description="Disordered" evidence="1">
    <location>
        <begin position="442"/>
        <end position="473"/>
    </location>
</feature>
<dbReference type="eggNOG" id="ENOG502REX9">
    <property type="taxonomic scope" value="Eukaryota"/>
</dbReference>
<dbReference type="GeneID" id="20347245"/>
<dbReference type="AlphaFoldDB" id="J3NZU0"/>
<sequence length="736" mass="78892">MAGVAEAGSYRMSGRIPIVRRNASGVEALDVPQPDQTRPLVARESIDCTGENANLCEKPYGANSLGVPIALGVAIPIVALLGVVFWLHRRNIKKQRSEEANDPHKSLDFGLGDGSRGSKGGKRKSAFFGGGGAEKASHRNNQLSMDMNLSSPYLLPPSAQAGSRESLHSLARTLHGNEDPYSPVYQQSDARSMRSTKKGSRDDYNGPSGPGLSVPPSRKSSFPTSPTSPVTSIPPRYEASKDEVTPPPPAHSPGQANFPLNDTSPYPNDHQLDAHGVSMPAVPELQEPAQAKMPSSPRFPLPPNNSHGFDFSQDQNNSQRPPPPSNLPASPRPVNSNQPTLTVNTGAAPAGPMSAPAIEESQYETVSPQDMDGQERGRTQHRRQSSEYPPENTAALGVPRQHNKRLSVGFRPLPPDEVTEGEDPETRANRIRSFYKEYFDESRQTMGYPQGAPGQGHGAPKQQGGGNEYYEDYDQGYLGTDAAYFDPDTNTFVMPYAQPVARRAMTPPPSGSRFPGPRSGPRPHAGSVSGMSMPGNRGPHRPGSATSNNRWGPGPRPGSSASGQYGRPRAGSAMGAPRKPMPPPAALTTLPNPSKLRDDTLAINPIDFAPPTSFKDQAAGRSQSPGGGERRPYQAPLVTHSPLVSSFDEMTSLPSPHLLRKSNTFTGLDFAPPRKFKNDDTTSDAGSIRSNRSGISSVQRDAIRNGAGRVSRLPGDTVFTTAQTVDTLKPQWGMRS</sequence>
<dbReference type="STRING" id="644352.J3NZU0"/>
<proteinExistence type="predicted"/>
<feature type="compositionally biased region" description="Low complexity" evidence="1">
    <location>
        <begin position="686"/>
        <end position="697"/>
    </location>
</feature>
<accession>J3NZU0</accession>
<reference evidence="3" key="3">
    <citation type="submission" date="2010-09" db="EMBL/GenBank/DDBJ databases">
        <title>Annotation of Gaeumannomyces graminis var. tritici R3-111a-1.</title>
        <authorList>
            <consortium name="The Broad Institute Genome Sequencing Platform"/>
            <person name="Ma L.-J."/>
            <person name="Dead R."/>
            <person name="Young S.K."/>
            <person name="Zeng Q."/>
            <person name="Gargeya S."/>
            <person name="Fitzgerald M."/>
            <person name="Haas B."/>
            <person name="Abouelleil A."/>
            <person name="Alvarado L."/>
            <person name="Arachchi H.M."/>
            <person name="Berlin A."/>
            <person name="Brown A."/>
            <person name="Chapman S.B."/>
            <person name="Chen Z."/>
            <person name="Dunbar C."/>
            <person name="Freedman E."/>
            <person name="Gearin G."/>
            <person name="Gellesch M."/>
            <person name="Goldberg J."/>
            <person name="Griggs A."/>
            <person name="Gujja S."/>
            <person name="Heiman D."/>
            <person name="Howarth C."/>
            <person name="Larson L."/>
            <person name="Lui A."/>
            <person name="MacDonald P.J.P."/>
            <person name="Mehta T."/>
            <person name="Montmayeur A."/>
            <person name="Murphy C."/>
            <person name="Neiman D."/>
            <person name="Pearson M."/>
            <person name="Priest M."/>
            <person name="Roberts A."/>
            <person name="Saif S."/>
            <person name="Shea T."/>
            <person name="Shenoy N."/>
            <person name="Sisk P."/>
            <person name="Stolte C."/>
            <person name="Sykes S."/>
            <person name="Yandava C."/>
            <person name="Wortman J."/>
            <person name="Nusbaum C."/>
            <person name="Birren B."/>
        </authorList>
    </citation>
    <scope>NUCLEOTIDE SEQUENCE</scope>
    <source>
        <strain evidence="3">R3-111a-1</strain>
    </source>
</reference>
<feature type="region of interest" description="Disordered" evidence="1">
    <location>
        <begin position="94"/>
        <end position="138"/>
    </location>
</feature>
<evidence type="ECO:0000313" key="3">
    <source>
        <dbReference type="EMBL" id="EJT76873.1"/>
    </source>
</evidence>
<evidence type="ECO:0000256" key="2">
    <source>
        <dbReference type="SAM" id="Phobius"/>
    </source>
</evidence>
<dbReference type="HOGENOM" id="CLU_016576_0_0_1"/>
<feature type="region of interest" description="Disordered" evidence="1">
    <location>
        <begin position="502"/>
        <end position="634"/>
    </location>
</feature>
<evidence type="ECO:0000313" key="4">
    <source>
        <dbReference type="EnsemblFungi" id="EJT76873"/>
    </source>
</evidence>
<keyword evidence="5" id="KW-1185">Reference proteome</keyword>
<feature type="region of interest" description="Disordered" evidence="1">
    <location>
        <begin position="147"/>
        <end position="166"/>
    </location>
</feature>
<dbReference type="VEuPathDB" id="FungiDB:GGTG_06787"/>